<dbReference type="PANTHER" id="PTHR43350:SF21">
    <property type="entry name" value="S-NITROSOMYCOTHIOL REDUCTASE MSCR"/>
    <property type="match status" value="1"/>
</dbReference>
<keyword evidence="4" id="KW-0862">Zinc</keyword>
<sequence length="360" mass="37122">MQKIRAAVCHTHGEPLRIEEVSLRACLPGEVEVTVEACAICHSDISYMDGGWGGALPAVYGHEATGRVTAIGEGRSRYRLGDRVLVTLIRACGHCSPCGAGHPVACEGDRSAPPTLTLGDGTAVEAAMFCGAFAEKVVVQENQLAPLPGDIAPEPASLLACGVITGAGAAVNTAQVRPGQTVVVIGAGGVGLNAIQGAHIAGAAQIIAIDMLPEKLEAAREFGATGGILATEADQPGALKALTGGRLADAVFVTVGAIPAYEAAPALLAANGQLVMVGMPHNGDTARYDPATFAALGQGMIGSKMGDVVLARDIPWMIDLYRQGRLKLDELVSARWPLEKINEAVQDTRKGAARRNVIVF</sequence>
<gene>
    <name evidence="7" type="ORF">PSA7680_02547</name>
</gene>
<dbReference type="Gene3D" id="3.40.50.720">
    <property type="entry name" value="NAD(P)-binding Rossmann-like Domain"/>
    <property type="match status" value="1"/>
</dbReference>
<dbReference type="InterPro" id="IPR011032">
    <property type="entry name" value="GroES-like_sf"/>
</dbReference>
<dbReference type="Gene3D" id="3.90.180.10">
    <property type="entry name" value="Medium-chain alcohol dehydrogenases, catalytic domain"/>
    <property type="match status" value="1"/>
</dbReference>
<dbReference type="Pfam" id="PF08240">
    <property type="entry name" value="ADH_N"/>
    <property type="match status" value="1"/>
</dbReference>
<organism evidence="7 8">
    <name type="scientific">Pseudoruegeria aquimaris</name>
    <dbReference type="NCBI Taxonomy" id="393663"/>
    <lineage>
        <taxon>Bacteria</taxon>
        <taxon>Pseudomonadati</taxon>
        <taxon>Pseudomonadota</taxon>
        <taxon>Alphaproteobacteria</taxon>
        <taxon>Rhodobacterales</taxon>
        <taxon>Roseobacteraceae</taxon>
        <taxon>Pseudoruegeria</taxon>
    </lineage>
</organism>
<dbReference type="Proteomes" id="UP000193409">
    <property type="component" value="Unassembled WGS sequence"/>
</dbReference>
<dbReference type="SUPFAM" id="SSF50129">
    <property type="entry name" value="GroES-like"/>
    <property type="match status" value="2"/>
</dbReference>
<evidence type="ECO:0000313" key="7">
    <source>
        <dbReference type="EMBL" id="SLN49471.1"/>
    </source>
</evidence>
<evidence type="ECO:0000256" key="2">
    <source>
        <dbReference type="ARBA" id="ARBA00008072"/>
    </source>
</evidence>
<evidence type="ECO:0000256" key="3">
    <source>
        <dbReference type="ARBA" id="ARBA00022723"/>
    </source>
</evidence>
<keyword evidence="5 7" id="KW-0560">Oxidoreductase</keyword>
<proteinExistence type="inferred from homology"/>
<dbReference type="PANTHER" id="PTHR43350">
    <property type="entry name" value="NAD-DEPENDENT ALCOHOL DEHYDROGENASE"/>
    <property type="match status" value="1"/>
</dbReference>
<protein>
    <submittedName>
        <fullName evidence="7">S-(Hydroxymethyl)mycothiol dehydrogenase</fullName>
        <ecNumber evidence="7">1.1.1.306</ecNumber>
    </submittedName>
</protein>
<dbReference type="OrthoDB" id="9770544at2"/>
<dbReference type="InterPro" id="IPR020843">
    <property type="entry name" value="ER"/>
</dbReference>
<dbReference type="GO" id="GO:0050607">
    <property type="term" value="F:mycothiol-dependent formaldehyde dehydrogenase activity"/>
    <property type="evidence" value="ECO:0007669"/>
    <property type="project" value="UniProtKB-EC"/>
</dbReference>
<dbReference type="EC" id="1.1.1.306" evidence="7"/>
<keyword evidence="3" id="KW-0479">Metal-binding</keyword>
<feature type="domain" description="Enoyl reductase (ER)" evidence="6">
    <location>
        <begin position="13"/>
        <end position="358"/>
    </location>
</feature>
<comment type="similarity">
    <text evidence="2">Belongs to the zinc-containing alcohol dehydrogenase family.</text>
</comment>
<evidence type="ECO:0000259" key="6">
    <source>
        <dbReference type="SMART" id="SM00829"/>
    </source>
</evidence>
<dbReference type="GO" id="GO:0046872">
    <property type="term" value="F:metal ion binding"/>
    <property type="evidence" value="ECO:0007669"/>
    <property type="project" value="UniProtKB-KW"/>
</dbReference>
<dbReference type="EMBL" id="FWFQ01000018">
    <property type="protein sequence ID" value="SLN49471.1"/>
    <property type="molecule type" value="Genomic_DNA"/>
</dbReference>
<dbReference type="InterPro" id="IPR013149">
    <property type="entry name" value="ADH-like_C"/>
</dbReference>
<dbReference type="AlphaFoldDB" id="A0A1Y5T0V7"/>
<dbReference type="Pfam" id="PF00107">
    <property type="entry name" value="ADH_zinc_N"/>
    <property type="match status" value="1"/>
</dbReference>
<name>A0A1Y5T0V7_9RHOB</name>
<keyword evidence="8" id="KW-1185">Reference proteome</keyword>
<comment type="cofactor">
    <cofactor evidence="1">
        <name>Zn(2+)</name>
        <dbReference type="ChEBI" id="CHEBI:29105"/>
    </cofactor>
</comment>
<evidence type="ECO:0000313" key="8">
    <source>
        <dbReference type="Proteomes" id="UP000193409"/>
    </source>
</evidence>
<dbReference type="InterPro" id="IPR036291">
    <property type="entry name" value="NAD(P)-bd_dom_sf"/>
</dbReference>
<dbReference type="RefSeq" id="WP_085869095.1">
    <property type="nucleotide sequence ID" value="NZ_FWFQ01000018.1"/>
</dbReference>
<dbReference type="SUPFAM" id="SSF51735">
    <property type="entry name" value="NAD(P)-binding Rossmann-fold domains"/>
    <property type="match status" value="1"/>
</dbReference>
<evidence type="ECO:0000256" key="4">
    <source>
        <dbReference type="ARBA" id="ARBA00022833"/>
    </source>
</evidence>
<accession>A0A1Y5T0V7</accession>
<evidence type="ECO:0000256" key="5">
    <source>
        <dbReference type="ARBA" id="ARBA00023002"/>
    </source>
</evidence>
<reference evidence="7 8" key="1">
    <citation type="submission" date="2017-03" db="EMBL/GenBank/DDBJ databases">
        <authorList>
            <person name="Afonso C.L."/>
            <person name="Miller P.J."/>
            <person name="Scott M.A."/>
            <person name="Spackman E."/>
            <person name="Goraichik I."/>
            <person name="Dimitrov K.M."/>
            <person name="Suarez D.L."/>
            <person name="Swayne D.E."/>
        </authorList>
    </citation>
    <scope>NUCLEOTIDE SEQUENCE [LARGE SCALE GENOMIC DNA]</scope>
    <source>
        <strain evidence="7 8">CECT 7680</strain>
    </source>
</reference>
<evidence type="ECO:0000256" key="1">
    <source>
        <dbReference type="ARBA" id="ARBA00001947"/>
    </source>
</evidence>
<dbReference type="SMART" id="SM00829">
    <property type="entry name" value="PKS_ER"/>
    <property type="match status" value="1"/>
</dbReference>
<dbReference type="InterPro" id="IPR013154">
    <property type="entry name" value="ADH-like_N"/>
</dbReference>